<feature type="compositionally biased region" description="Polar residues" evidence="1">
    <location>
        <begin position="1"/>
        <end position="21"/>
    </location>
</feature>
<dbReference type="RefSeq" id="WP_267785337.1">
    <property type="nucleotide sequence ID" value="NZ_JAPNMI010000003.1"/>
</dbReference>
<comment type="caution">
    <text evidence="2">The sequence shown here is derived from an EMBL/GenBank/DDBJ whole genome shotgun (WGS) entry which is preliminary data.</text>
</comment>
<protein>
    <submittedName>
        <fullName evidence="2">Type III secretion system translocon subunit SctB</fullName>
    </submittedName>
</protein>
<evidence type="ECO:0000313" key="3">
    <source>
        <dbReference type="Proteomes" id="UP001076655"/>
    </source>
</evidence>
<reference evidence="2" key="1">
    <citation type="submission" date="2022-08" db="EMBL/GenBank/DDBJ databases">
        <authorList>
            <person name="Dale J.L."/>
        </authorList>
    </citation>
    <scope>NUCLEOTIDE SEQUENCE</scope>
    <source>
        <strain evidence="2">2022EL-00758</strain>
    </source>
</reference>
<name>A0A9Q4CLC2_MORMO</name>
<dbReference type="EMBL" id="JAPNMI010000003">
    <property type="protein sequence ID" value="MCY0789245.1"/>
    <property type="molecule type" value="Genomic_DNA"/>
</dbReference>
<dbReference type="AlphaFoldDB" id="A0A9Q4CLC2"/>
<dbReference type="Proteomes" id="UP001076655">
    <property type="component" value="Unassembled WGS sequence"/>
</dbReference>
<feature type="region of interest" description="Disordered" evidence="1">
    <location>
        <begin position="1"/>
        <end position="43"/>
    </location>
</feature>
<organism evidence="2 3">
    <name type="scientific">Morganella morganii</name>
    <name type="common">Proteus morganii</name>
    <dbReference type="NCBI Taxonomy" id="582"/>
    <lineage>
        <taxon>Bacteria</taxon>
        <taxon>Pseudomonadati</taxon>
        <taxon>Pseudomonadota</taxon>
        <taxon>Gammaproteobacteria</taxon>
        <taxon>Enterobacterales</taxon>
        <taxon>Morganellaceae</taxon>
        <taxon>Morganella</taxon>
    </lineage>
</organism>
<dbReference type="NCBIfam" id="NF038055">
    <property type="entry name" value="T3SS_SctB_pilot"/>
    <property type="match status" value="1"/>
</dbReference>
<evidence type="ECO:0000313" key="2">
    <source>
        <dbReference type="EMBL" id="MCY0789245.1"/>
    </source>
</evidence>
<proteinExistence type="predicted"/>
<gene>
    <name evidence="2" type="primary">sctB</name>
    <name evidence="2" type="ORF">N0392_06050</name>
</gene>
<evidence type="ECO:0000256" key="1">
    <source>
        <dbReference type="SAM" id="MobiDB-lite"/>
    </source>
</evidence>
<accession>A0A9Q4CLC2</accession>
<sequence>MDAISGTKTPVITLNDIQQPDSKPVKTAESGGKTPVEMGHSPVKNTVISGDSGIALPKPPADGKDSSVLDTISSSLADLQSLLSSVKDAKEQISNKLSEMTNFASVDNLKSSAGELNLSSNWQMAFSVISGVLSVGTMVLSNVSAYQDHIAAQQENALSCGIEKTQSDIAKTTEALKDPALTAESKKALDEQLSALNTSLASQQDALAELMAGTETRKAWTELALNLMQGTSGFISDNLISGGTEEGDTLSVLDDIISKSESVLEKAKNNMAAADAFPYIPAKA</sequence>